<accession>A0A6G4ACE0</accession>
<proteinExistence type="predicted"/>
<protein>
    <submittedName>
        <fullName evidence="1">Uncharacterized protein</fullName>
    </submittedName>
</protein>
<keyword evidence="2" id="KW-1185">Reference proteome</keyword>
<sequence length="86" mass="8802">MTVVLQDPAGLGDKVAHAFRGDLQHVGQQLHRADLSLVEESEQNPGGVVEQRLGPLIAGGAPGPPTALLAVAFPGTSGLQRSQLSA</sequence>
<dbReference type="RefSeq" id="WP_164426367.1">
    <property type="nucleotide sequence ID" value="NZ_JAAIKT010000010.1"/>
</dbReference>
<dbReference type="AlphaFoldDB" id="A0A6G4ACE0"/>
<organism evidence="1 2">
    <name type="scientific">Streptomyces rhizosphaericus</name>
    <dbReference type="NCBI Taxonomy" id="114699"/>
    <lineage>
        <taxon>Bacteria</taxon>
        <taxon>Bacillati</taxon>
        <taxon>Actinomycetota</taxon>
        <taxon>Actinomycetes</taxon>
        <taxon>Kitasatosporales</taxon>
        <taxon>Streptomycetaceae</taxon>
        <taxon>Streptomyces</taxon>
        <taxon>Streptomyces violaceusniger group</taxon>
    </lineage>
</organism>
<name>A0A6G4ACE0_9ACTN</name>
<reference evidence="1" key="1">
    <citation type="submission" date="2020-02" db="EMBL/GenBank/DDBJ databases">
        <title>A new Streptomyces sp. for controlling soil-borne diseases.</title>
        <authorList>
            <person name="Li X."/>
            <person name="Tian Y."/>
            <person name="Gao K."/>
        </authorList>
    </citation>
    <scope>NUCLEOTIDE SEQUENCE [LARGE SCALE GENOMIC DNA]</scope>
    <source>
        <strain evidence="1">0250</strain>
    </source>
</reference>
<gene>
    <name evidence="1" type="ORF">G4H13_11565</name>
</gene>
<dbReference type="EMBL" id="JAAIKT010000010">
    <property type="protein sequence ID" value="NEW71023.1"/>
    <property type="molecule type" value="Genomic_DNA"/>
</dbReference>
<evidence type="ECO:0000313" key="1">
    <source>
        <dbReference type="EMBL" id="NEW71023.1"/>
    </source>
</evidence>
<comment type="caution">
    <text evidence="1">The sequence shown here is derived from an EMBL/GenBank/DDBJ whole genome shotgun (WGS) entry which is preliminary data.</text>
</comment>
<dbReference type="Proteomes" id="UP000476310">
    <property type="component" value="Unassembled WGS sequence"/>
</dbReference>
<evidence type="ECO:0000313" key="2">
    <source>
        <dbReference type="Proteomes" id="UP000476310"/>
    </source>
</evidence>